<gene>
    <name evidence="2" type="ORF">Cgig2_009675</name>
</gene>
<feature type="compositionally biased region" description="Polar residues" evidence="1">
    <location>
        <begin position="238"/>
        <end position="264"/>
    </location>
</feature>
<feature type="compositionally biased region" description="Basic and acidic residues" evidence="1">
    <location>
        <begin position="174"/>
        <end position="199"/>
    </location>
</feature>
<feature type="compositionally biased region" description="Acidic residues" evidence="1">
    <location>
        <begin position="273"/>
        <end position="282"/>
    </location>
</feature>
<dbReference type="AlphaFoldDB" id="A0A9Q1JME7"/>
<keyword evidence="3" id="KW-1185">Reference proteome</keyword>
<proteinExistence type="predicted"/>
<dbReference type="EMBL" id="JAKOGI010001329">
    <property type="protein sequence ID" value="KAJ8426231.1"/>
    <property type="molecule type" value="Genomic_DNA"/>
</dbReference>
<evidence type="ECO:0000313" key="3">
    <source>
        <dbReference type="Proteomes" id="UP001153076"/>
    </source>
</evidence>
<evidence type="ECO:0000313" key="2">
    <source>
        <dbReference type="EMBL" id="KAJ8426231.1"/>
    </source>
</evidence>
<feature type="region of interest" description="Disordered" evidence="1">
    <location>
        <begin position="236"/>
        <end position="290"/>
    </location>
</feature>
<evidence type="ECO:0000256" key="1">
    <source>
        <dbReference type="SAM" id="MobiDB-lite"/>
    </source>
</evidence>
<sequence length="290" mass="32243">MNDTSRNKTGGTILSPMTAVGIGKNCVKSRNYSSRDVLFQGNGTGKARIHIRSAIWQDAQNWWPTPLPQQDLTGITTALLKLRVSKASKSITYAIFTSQEIKSFFAIKFNPINEHSKPLRSKIFTHHDEPKFIPITSLCHSHLRSATWGVKEHDDIEGMIHDTCGFYVSMPSSDPRDRHGDVHDNGVHDGDVHNVGENNKDGKLVKALNTLEPNAYVTVDRHTIVGDSVDTIPRRDASSVQVTINRTSTDNQRSSQSDRMPSSNGSGGQLGNFEDDEDDDEDLHNRDQHS</sequence>
<protein>
    <submittedName>
        <fullName evidence="2">Uncharacterized protein</fullName>
    </submittedName>
</protein>
<name>A0A9Q1JME7_9CARY</name>
<accession>A0A9Q1JME7</accession>
<reference evidence="2" key="1">
    <citation type="submission" date="2022-04" db="EMBL/GenBank/DDBJ databases">
        <title>Carnegiea gigantea Genome sequencing and assembly v2.</title>
        <authorList>
            <person name="Copetti D."/>
            <person name="Sanderson M.J."/>
            <person name="Burquez A."/>
            <person name="Wojciechowski M.F."/>
        </authorList>
    </citation>
    <scope>NUCLEOTIDE SEQUENCE</scope>
    <source>
        <strain evidence="2">SGP5-SGP5p</strain>
        <tissue evidence="2">Aerial part</tissue>
    </source>
</reference>
<dbReference type="Proteomes" id="UP001153076">
    <property type="component" value="Unassembled WGS sequence"/>
</dbReference>
<organism evidence="2 3">
    <name type="scientific">Carnegiea gigantea</name>
    <dbReference type="NCBI Taxonomy" id="171969"/>
    <lineage>
        <taxon>Eukaryota</taxon>
        <taxon>Viridiplantae</taxon>
        <taxon>Streptophyta</taxon>
        <taxon>Embryophyta</taxon>
        <taxon>Tracheophyta</taxon>
        <taxon>Spermatophyta</taxon>
        <taxon>Magnoliopsida</taxon>
        <taxon>eudicotyledons</taxon>
        <taxon>Gunneridae</taxon>
        <taxon>Pentapetalae</taxon>
        <taxon>Caryophyllales</taxon>
        <taxon>Cactineae</taxon>
        <taxon>Cactaceae</taxon>
        <taxon>Cactoideae</taxon>
        <taxon>Echinocereeae</taxon>
        <taxon>Carnegiea</taxon>
    </lineage>
</organism>
<comment type="caution">
    <text evidence="2">The sequence shown here is derived from an EMBL/GenBank/DDBJ whole genome shotgun (WGS) entry which is preliminary data.</text>
</comment>
<feature type="region of interest" description="Disordered" evidence="1">
    <location>
        <begin position="172"/>
        <end position="199"/>
    </location>
</feature>